<evidence type="ECO:0000256" key="5">
    <source>
        <dbReference type="ARBA" id="ARBA00022777"/>
    </source>
</evidence>
<dbReference type="Pfam" id="PF00069">
    <property type="entry name" value="Pkinase"/>
    <property type="match status" value="1"/>
</dbReference>
<protein>
    <recommendedName>
        <fullName evidence="1">non-specific serine/threonine protein kinase</fullName>
        <ecNumber evidence="1">2.7.11.1</ecNumber>
    </recommendedName>
</protein>
<dbReference type="InterPro" id="IPR001680">
    <property type="entry name" value="WD40_rpt"/>
</dbReference>
<dbReference type="InterPro" id="IPR036322">
    <property type="entry name" value="WD40_repeat_dom_sf"/>
</dbReference>
<dbReference type="SUPFAM" id="SSF50978">
    <property type="entry name" value="WD40 repeat-like"/>
    <property type="match status" value="1"/>
</dbReference>
<dbReference type="OrthoDB" id="138785at2"/>
<dbReference type="CDD" id="cd14014">
    <property type="entry name" value="STKc_PknB_like"/>
    <property type="match status" value="1"/>
</dbReference>
<evidence type="ECO:0000259" key="10">
    <source>
        <dbReference type="PROSITE" id="PS50011"/>
    </source>
</evidence>
<organism evidence="11 12">
    <name type="scientific">Ktedonosporobacter rubrisoli</name>
    <dbReference type="NCBI Taxonomy" id="2509675"/>
    <lineage>
        <taxon>Bacteria</taxon>
        <taxon>Bacillati</taxon>
        <taxon>Chloroflexota</taxon>
        <taxon>Ktedonobacteria</taxon>
        <taxon>Ktedonobacterales</taxon>
        <taxon>Ktedonosporobacteraceae</taxon>
        <taxon>Ktedonosporobacter</taxon>
    </lineage>
</organism>
<evidence type="ECO:0000256" key="3">
    <source>
        <dbReference type="ARBA" id="ARBA00022679"/>
    </source>
</evidence>
<dbReference type="EMBL" id="CP035758">
    <property type="protein sequence ID" value="QBD74707.1"/>
    <property type="molecule type" value="Genomic_DNA"/>
</dbReference>
<evidence type="ECO:0000256" key="8">
    <source>
        <dbReference type="ARBA" id="ARBA00048679"/>
    </source>
</evidence>
<keyword evidence="12" id="KW-1185">Reference proteome</keyword>
<evidence type="ECO:0000313" key="12">
    <source>
        <dbReference type="Proteomes" id="UP000290365"/>
    </source>
</evidence>
<dbReference type="AlphaFoldDB" id="A0A4P6JI35"/>
<sequence length="724" mass="79517">MLMRSEQEMQMVQQNSLAHTDMQLGRYHLLKRVGRGGMGEVWLAEDPQLHRQVAIKMLPPQNQYKEEDAALFAREAQVVASLNHPHILPVHDYGEQRFPSGLVIYYLVMPYISAGSLADLIERRSASGDGFHHREVLAFLLQAAEAIDYAHTKGMIHRDIKPANMLLRSEGSLLLADFGIALMFARDEEAQEAGLMVGTPLYIAPEQAQGKPTTASDSYSLAVIAYQFVAGRPPFQAETTYATIVQHLVQPPPPPRQWNPDLPEECEAVLLRGLAKKPEERYASAREFVAALARSLDAEDMLPVTPGSSVAPTPALESAGNLLSRRNMLIGAASVLVLGGAAGGIWAMSRKTPPLQTANRPLSPKEPAMVLRDLRTPPDALFWRPDKNVLTTACGSESTIKLWNIDEFRLQNQDEYKSSYTLSKAPITTTAAWSQDGKHLALIATTSDLSPYLTIYSADLSSQLSGFEKGIKLPSQHSKGSHPSFLFVKGIGWLASRYVIVTWEESSSDDSFYLGMWDITQPQLRAQPLVIKASAAIYDMATIEIGVPSNEQSLAISSDATHVALACNDRILLGQAEIAGGQVVWKQQQPDRLIEQLNTIHGVVWSGDGKRLVGVASNLTGSHYVLSWDLTRRSDDVLRFGIPKDAKVFSCLAAYPKADKGMFAVGTTDGKIYLWNGQPGALPVRTLISPSIQKRVQMLAWSPDGQWLGASYADSDVTILIWKI</sequence>
<evidence type="ECO:0000313" key="11">
    <source>
        <dbReference type="EMBL" id="QBD74707.1"/>
    </source>
</evidence>
<keyword evidence="3" id="KW-0808">Transferase</keyword>
<accession>A0A4P6JI35</accession>
<evidence type="ECO:0000256" key="7">
    <source>
        <dbReference type="ARBA" id="ARBA00047899"/>
    </source>
</evidence>
<evidence type="ECO:0000256" key="2">
    <source>
        <dbReference type="ARBA" id="ARBA00022527"/>
    </source>
</evidence>
<dbReference type="PROSITE" id="PS00108">
    <property type="entry name" value="PROTEIN_KINASE_ST"/>
    <property type="match status" value="1"/>
</dbReference>
<dbReference type="KEGG" id="kbs:EPA93_01355"/>
<dbReference type="GO" id="GO:0004674">
    <property type="term" value="F:protein serine/threonine kinase activity"/>
    <property type="evidence" value="ECO:0007669"/>
    <property type="project" value="UniProtKB-KW"/>
</dbReference>
<dbReference type="PROSITE" id="PS00107">
    <property type="entry name" value="PROTEIN_KINASE_ATP"/>
    <property type="match status" value="1"/>
</dbReference>
<evidence type="ECO:0000256" key="6">
    <source>
        <dbReference type="ARBA" id="ARBA00022840"/>
    </source>
</evidence>
<dbReference type="FunFam" id="3.30.200.20:FF:000035">
    <property type="entry name" value="Serine/threonine protein kinase Stk1"/>
    <property type="match status" value="1"/>
</dbReference>
<dbReference type="PROSITE" id="PS50011">
    <property type="entry name" value="PROTEIN_KINASE_DOM"/>
    <property type="match status" value="1"/>
</dbReference>
<dbReference type="PANTHER" id="PTHR43289:SF6">
    <property type="entry name" value="SERINE_THREONINE-PROTEIN KINASE NEKL-3"/>
    <property type="match status" value="1"/>
</dbReference>
<comment type="catalytic activity">
    <reaction evidence="7">
        <text>L-threonyl-[protein] + ATP = O-phospho-L-threonyl-[protein] + ADP + H(+)</text>
        <dbReference type="Rhea" id="RHEA:46608"/>
        <dbReference type="Rhea" id="RHEA-COMP:11060"/>
        <dbReference type="Rhea" id="RHEA-COMP:11605"/>
        <dbReference type="ChEBI" id="CHEBI:15378"/>
        <dbReference type="ChEBI" id="CHEBI:30013"/>
        <dbReference type="ChEBI" id="CHEBI:30616"/>
        <dbReference type="ChEBI" id="CHEBI:61977"/>
        <dbReference type="ChEBI" id="CHEBI:456216"/>
        <dbReference type="EC" id="2.7.11.1"/>
    </reaction>
</comment>
<dbReference type="SUPFAM" id="SSF56112">
    <property type="entry name" value="Protein kinase-like (PK-like)"/>
    <property type="match status" value="1"/>
</dbReference>
<dbReference type="Gene3D" id="2.130.10.10">
    <property type="entry name" value="YVTN repeat-like/Quinoprotein amine dehydrogenase"/>
    <property type="match status" value="2"/>
</dbReference>
<keyword evidence="2" id="KW-0723">Serine/threonine-protein kinase</keyword>
<dbReference type="InterPro" id="IPR008271">
    <property type="entry name" value="Ser/Thr_kinase_AS"/>
</dbReference>
<dbReference type="PANTHER" id="PTHR43289">
    <property type="entry name" value="MITOGEN-ACTIVATED PROTEIN KINASE KINASE KINASE 20-RELATED"/>
    <property type="match status" value="1"/>
</dbReference>
<dbReference type="GO" id="GO:0005524">
    <property type="term" value="F:ATP binding"/>
    <property type="evidence" value="ECO:0007669"/>
    <property type="project" value="UniProtKB-UniRule"/>
</dbReference>
<name>A0A4P6JI35_KTERU</name>
<dbReference type="Gene3D" id="3.30.200.20">
    <property type="entry name" value="Phosphorylase Kinase, domain 1"/>
    <property type="match status" value="1"/>
</dbReference>
<proteinExistence type="predicted"/>
<evidence type="ECO:0000256" key="4">
    <source>
        <dbReference type="ARBA" id="ARBA00022741"/>
    </source>
</evidence>
<feature type="binding site" evidence="9">
    <location>
        <position position="56"/>
    </location>
    <ligand>
        <name>ATP</name>
        <dbReference type="ChEBI" id="CHEBI:30616"/>
    </ligand>
</feature>
<dbReference type="Proteomes" id="UP000290365">
    <property type="component" value="Chromosome"/>
</dbReference>
<dbReference type="InterPro" id="IPR011009">
    <property type="entry name" value="Kinase-like_dom_sf"/>
</dbReference>
<reference evidence="11 12" key="1">
    <citation type="submission" date="2019-01" db="EMBL/GenBank/DDBJ databases">
        <title>Ktedonosporobacter rubrisoli SCAWS-G2.</title>
        <authorList>
            <person name="Huang Y."/>
            <person name="Yan B."/>
        </authorList>
    </citation>
    <scope>NUCLEOTIDE SEQUENCE [LARGE SCALE GENOMIC DNA]</scope>
    <source>
        <strain evidence="11 12">SCAWS-G2</strain>
    </source>
</reference>
<keyword evidence="6 9" id="KW-0067">ATP-binding</keyword>
<keyword evidence="5" id="KW-0418">Kinase</keyword>
<dbReference type="Gene3D" id="1.10.510.10">
    <property type="entry name" value="Transferase(Phosphotransferase) domain 1"/>
    <property type="match status" value="1"/>
</dbReference>
<dbReference type="SMART" id="SM00320">
    <property type="entry name" value="WD40"/>
    <property type="match status" value="4"/>
</dbReference>
<dbReference type="SMART" id="SM00220">
    <property type="entry name" value="S_TKc"/>
    <property type="match status" value="1"/>
</dbReference>
<comment type="catalytic activity">
    <reaction evidence="8">
        <text>L-seryl-[protein] + ATP = O-phospho-L-seryl-[protein] + ADP + H(+)</text>
        <dbReference type="Rhea" id="RHEA:17989"/>
        <dbReference type="Rhea" id="RHEA-COMP:9863"/>
        <dbReference type="Rhea" id="RHEA-COMP:11604"/>
        <dbReference type="ChEBI" id="CHEBI:15378"/>
        <dbReference type="ChEBI" id="CHEBI:29999"/>
        <dbReference type="ChEBI" id="CHEBI:30616"/>
        <dbReference type="ChEBI" id="CHEBI:83421"/>
        <dbReference type="ChEBI" id="CHEBI:456216"/>
        <dbReference type="EC" id="2.7.11.1"/>
    </reaction>
</comment>
<feature type="domain" description="Protein kinase" evidence="10">
    <location>
        <begin position="27"/>
        <end position="302"/>
    </location>
</feature>
<keyword evidence="4 9" id="KW-0547">Nucleotide-binding</keyword>
<dbReference type="EC" id="2.7.11.1" evidence="1"/>
<dbReference type="InterPro" id="IPR000719">
    <property type="entry name" value="Prot_kinase_dom"/>
</dbReference>
<evidence type="ECO:0000256" key="9">
    <source>
        <dbReference type="PROSITE-ProRule" id="PRU10141"/>
    </source>
</evidence>
<gene>
    <name evidence="11" type="ORF">EPA93_01355</name>
</gene>
<evidence type="ECO:0000256" key="1">
    <source>
        <dbReference type="ARBA" id="ARBA00012513"/>
    </source>
</evidence>
<dbReference type="InterPro" id="IPR015943">
    <property type="entry name" value="WD40/YVTN_repeat-like_dom_sf"/>
</dbReference>
<dbReference type="InterPro" id="IPR017441">
    <property type="entry name" value="Protein_kinase_ATP_BS"/>
</dbReference>